<evidence type="ECO:0000313" key="3">
    <source>
        <dbReference type="EMBL" id="QIS15799.1"/>
    </source>
</evidence>
<dbReference type="PANTHER" id="PTHR10587">
    <property type="entry name" value="GLYCOSYL TRANSFERASE-RELATED"/>
    <property type="match status" value="1"/>
</dbReference>
<organism evidence="3 4">
    <name type="scientific">Nocardia arthritidis</name>
    <dbReference type="NCBI Taxonomy" id="228602"/>
    <lineage>
        <taxon>Bacteria</taxon>
        <taxon>Bacillati</taxon>
        <taxon>Actinomycetota</taxon>
        <taxon>Actinomycetes</taxon>
        <taxon>Mycobacteriales</taxon>
        <taxon>Nocardiaceae</taxon>
        <taxon>Nocardia</taxon>
    </lineage>
</organism>
<dbReference type="EMBL" id="CP046172">
    <property type="protein sequence ID" value="QIS15799.1"/>
    <property type="molecule type" value="Genomic_DNA"/>
</dbReference>
<feature type="domain" description="NodB homology" evidence="2">
    <location>
        <begin position="42"/>
        <end position="220"/>
    </location>
</feature>
<dbReference type="PROSITE" id="PS51677">
    <property type="entry name" value="NODB"/>
    <property type="match status" value="1"/>
</dbReference>
<dbReference type="CDD" id="cd10917">
    <property type="entry name" value="CE4_NodB_like_6s_7s"/>
    <property type="match status" value="1"/>
</dbReference>
<protein>
    <submittedName>
        <fullName evidence="3">Polysaccharide deacetylase family protein</fullName>
    </submittedName>
</protein>
<keyword evidence="1" id="KW-0732">Signal</keyword>
<dbReference type="InterPro" id="IPR002509">
    <property type="entry name" value="NODB_dom"/>
</dbReference>
<sequence>MPKASLLFSAIVLLLIGFGPPARSADWPTPVPVVAHVATADPVVFITLDDGWNHDAAAQKLLLDRHIPASLFLLPGAYSYDAGYFHALVDRGPSRVENHTIDHPDLTALDAAGQRAQLCGARERALAEFGQEPRLVRPPFGAYNDTTRTVAAACGAKALATWTYDFTTWGGATPPTPVLRPGDIVLLHFNDTVLADLTRALAAVDAAGLRPAPLRDYIPD</sequence>
<dbReference type="Gene3D" id="3.20.20.370">
    <property type="entry name" value="Glycoside hydrolase/deacetylase"/>
    <property type="match status" value="1"/>
</dbReference>
<reference evidence="3 4" key="1">
    <citation type="journal article" date="2019" name="ACS Chem. Biol.">
        <title>Identification and Mobilization of a Cryptic Antibiotic Biosynthesis Gene Locus from a Human-Pathogenic Nocardia Isolate.</title>
        <authorList>
            <person name="Herisse M."/>
            <person name="Ishida K."/>
            <person name="Porter J.L."/>
            <person name="Howden B."/>
            <person name="Hertweck C."/>
            <person name="Stinear T.P."/>
            <person name="Pidot S.J."/>
        </authorList>
    </citation>
    <scope>NUCLEOTIDE SEQUENCE [LARGE SCALE GENOMIC DNA]</scope>
    <source>
        <strain evidence="3 4">AUSMDU00012717</strain>
    </source>
</reference>
<dbReference type="Pfam" id="PF01522">
    <property type="entry name" value="Polysacc_deac_1"/>
    <property type="match status" value="1"/>
</dbReference>
<keyword evidence="4" id="KW-1185">Reference proteome</keyword>
<evidence type="ECO:0000256" key="1">
    <source>
        <dbReference type="SAM" id="SignalP"/>
    </source>
</evidence>
<dbReference type="AlphaFoldDB" id="A0A6G9YR63"/>
<gene>
    <name evidence="3" type="ORF">F5544_39905</name>
</gene>
<feature type="signal peptide" evidence="1">
    <location>
        <begin position="1"/>
        <end position="24"/>
    </location>
</feature>
<dbReference type="RefSeq" id="WP_167477986.1">
    <property type="nucleotide sequence ID" value="NZ_CP046172.1"/>
</dbReference>
<dbReference type="GO" id="GO:0005975">
    <property type="term" value="P:carbohydrate metabolic process"/>
    <property type="evidence" value="ECO:0007669"/>
    <property type="project" value="InterPro"/>
</dbReference>
<feature type="chain" id="PRO_5026256328" evidence="1">
    <location>
        <begin position="25"/>
        <end position="220"/>
    </location>
</feature>
<dbReference type="Proteomes" id="UP000503540">
    <property type="component" value="Chromosome"/>
</dbReference>
<name>A0A6G9YR63_9NOCA</name>
<dbReference type="KEGG" id="nah:F5544_39905"/>
<evidence type="ECO:0000313" key="4">
    <source>
        <dbReference type="Proteomes" id="UP000503540"/>
    </source>
</evidence>
<dbReference type="PANTHER" id="PTHR10587:SF134">
    <property type="entry name" value="SECRETED PROTEIN"/>
    <property type="match status" value="1"/>
</dbReference>
<dbReference type="InterPro" id="IPR011330">
    <property type="entry name" value="Glyco_hydro/deAcase_b/a-brl"/>
</dbReference>
<dbReference type="InterPro" id="IPR050248">
    <property type="entry name" value="Polysacc_deacetylase_ArnD"/>
</dbReference>
<dbReference type="GO" id="GO:0016810">
    <property type="term" value="F:hydrolase activity, acting on carbon-nitrogen (but not peptide) bonds"/>
    <property type="evidence" value="ECO:0007669"/>
    <property type="project" value="InterPro"/>
</dbReference>
<accession>A0A6G9YR63</accession>
<evidence type="ECO:0000259" key="2">
    <source>
        <dbReference type="PROSITE" id="PS51677"/>
    </source>
</evidence>
<proteinExistence type="predicted"/>
<dbReference type="SUPFAM" id="SSF88713">
    <property type="entry name" value="Glycoside hydrolase/deacetylase"/>
    <property type="match status" value="1"/>
</dbReference>